<evidence type="ECO:0000313" key="2">
    <source>
        <dbReference type="EMBL" id="SGZ41173.1"/>
    </source>
</evidence>
<dbReference type="InterPro" id="IPR014790">
    <property type="entry name" value="MutL_C"/>
</dbReference>
<dbReference type="EMBL" id="FQNF01000083">
    <property type="protein sequence ID" value="SGZ41173.1"/>
    <property type="molecule type" value="Genomic_DNA"/>
</dbReference>
<dbReference type="PANTHER" id="PTHR10073">
    <property type="entry name" value="DNA MISMATCH REPAIR PROTEIN MLH, PMS, MUTL"/>
    <property type="match status" value="1"/>
</dbReference>
<organism evidence="2 3">
    <name type="scientific">Hanseniaspora guilliermondii</name>
    <dbReference type="NCBI Taxonomy" id="56406"/>
    <lineage>
        <taxon>Eukaryota</taxon>
        <taxon>Fungi</taxon>
        <taxon>Dikarya</taxon>
        <taxon>Ascomycota</taxon>
        <taxon>Saccharomycotina</taxon>
        <taxon>Saccharomycetes</taxon>
        <taxon>Saccharomycodales</taxon>
        <taxon>Saccharomycodaceae</taxon>
        <taxon>Hanseniaspora</taxon>
    </lineage>
</organism>
<dbReference type="GO" id="GO:0016887">
    <property type="term" value="F:ATP hydrolysis activity"/>
    <property type="evidence" value="ECO:0007669"/>
    <property type="project" value="InterPro"/>
</dbReference>
<dbReference type="SUPFAM" id="SSF118116">
    <property type="entry name" value="DNA mismatch repair protein MutL"/>
    <property type="match status" value="1"/>
</dbReference>
<name>A0A1L0CQ91_9ASCO</name>
<dbReference type="InterPro" id="IPR037198">
    <property type="entry name" value="MutL_C_sf"/>
</dbReference>
<dbReference type="GO" id="GO:0140664">
    <property type="term" value="F:ATP-dependent DNA damage sensor activity"/>
    <property type="evidence" value="ECO:0007669"/>
    <property type="project" value="InterPro"/>
</dbReference>
<evidence type="ECO:0000313" key="3">
    <source>
        <dbReference type="Proteomes" id="UP000183365"/>
    </source>
</evidence>
<dbReference type="InterPro" id="IPR042120">
    <property type="entry name" value="MutL_C_dimsub"/>
</dbReference>
<accession>A0A1L0CQ91</accession>
<dbReference type="AlphaFoldDB" id="A0A1L0CQ91"/>
<feature type="domain" description="MutL C-terminal dimerisation" evidence="1">
    <location>
        <begin position="483"/>
        <end position="652"/>
    </location>
</feature>
<reference evidence="3" key="1">
    <citation type="submission" date="2016-11" db="EMBL/GenBank/DDBJ databases">
        <authorList>
            <person name="Guldener U."/>
        </authorList>
    </citation>
    <scope>NUCLEOTIDE SEQUENCE [LARGE SCALE GENOMIC DNA]</scope>
</reference>
<dbReference type="OrthoDB" id="429932at2759"/>
<dbReference type="PANTHER" id="PTHR10073:SF47">
    <property type="entry name" value="DNA MISMATCH REPAIR PROTEIN MLH3"/>
    <property type="match status" value="1"/>
</dbReference>
<proteinExistence type="predicted"/>
<dbReference type="GO" id="GO:0006298">
    <property type="term" value="P:mismatch repair"/>
    <property type="evidence" value="ECO:0007669"/>
    <property type="project" value="InterPro"/>
</dbReference>
<dbReference type="Pfam" id="PF08676">
    <property type="entry name" value="MutL_C"/>
    <property type="match status" value="1"/>
</dbReference>
<dbReference type="InterPro" id="IPR042121">
    <property type="entry name" value="MutL_C_regsub"/>
</dbReference>
<gene>
    <name evidence="2" type="ORF">HGUI_03373</name>
</gene>
<dbReference type="SMART" id="SM00853">
    <property type="entry name" value="MutL_C"/>
    <property type="match status" value="1"/>
</dbReference>
<evidence type="ECO:0000259" key="1">
    <source>
        <dbReference type="SMART" id="SM00853"/>
    </source>
</evidence>
<dbReference type="VEuPathDB" id="FungiDB:HGUI_03373"/>
<keyword evidence="3" id="KW-1185">Reference proteome</keyword>
<dbReference type="GO" id="GO:0032300">
    <property type="term" value="C:mismatch repair complex"/>
    <property type="evidence" value="ECO:0007669"/>
    <property type="project" value="InterPro"/>
</dbReference>
<protein>
    <recommendedName>
        <fullName evidence="1">MutL C-terminal dimerisation domain-containing protein</fullName>
    </recommendedName>
</protein>
<dbReference type="InterPro" id="IPR038973">
    <property type="entry name" value="MutL/Mlh/Pms-like"/>
</dbReference>
<dbReference type="Proteomes" id="UP000183365">
    <property type="component" value="Unassembled WGS sequence"/>
</dbReference>
<sequence>MANINQLDGENEQLIQASYLYPDITTIISEFIKTIITIDEQHDCSSFSKISLNVDEEGIHLNISIDHEFWTPENLINIFILKEHSLFRYLNSMAESVIINAKFKSNKYTWKFECSKPPEIIENAKIWKNNQYGLLISVVSLFSKLPVRNRYFIKELDKSLVFQETEFKNIFMFYQSVYERSKSKIEFQFKKGTKSIKIITQSLEEDCSGIELLKFSFENLFISKKKLEMMDCVKINVDNKFYKIEGFITSKGYPSQKYQLVYYNQKQLILPKKWVQHYFNDLFSQQFGFSSSSYSTAKTVGNLHRTYPIIVLRIKTKMAGQEEHDLAESDQRYSRFAELREPKDSQEKLRLLIILETIINQFIKKLNMTLGSSETSKSPDYFDFFADRHSDEPLRQKTKIVISSNAKENEHSLLENFKEHKVNDSKTPVASSKYPKSFFNTLEKSSVSKWKSVLSATEKVTHIVKPLPSKVNINVSAMHDCQVIGQVDKKFILGGLGNGTLLIFDQHATDERIKLEKYIKDFLFSLKEGTLVKEPVKIHLGTLSDLEVSLLDKYKKSLLQMGISLEKDVDGDLYLSELPLVLFKKMRNDHKYILDGVWKHIFELEECKKKKINIKNIKEDGWWSEGYNIPSMIMDILKSNSCRHALMFGDSINKHKCQELIQLLKSCHIPFFCAHGRPSVYPFVYKEKIKPPFTSDYYI</sequence>
<dbReference type="Gene3D" id="3.30.1370.100">
    <property type="entry name" value="MutL, C-terminal domain, regulatory subdomain"/>
    <property type="match status" value="1"/>
</dbReference>
<dbReference type="Gene3D" id="3.30.1540.20">
    <property type="entry name" value="MutL, C-terminal domain, dimerisation subdomain"/>
    <property type="match status" value="1"/>
</dbReference>
<dbReference type="GO" id="GO:0005524">
    <property type="term" value="F:ATP binding"/>
    <property type="evidence" value="ECO:0007669"/>
    <property type="project" value="InterPro"/>
</dbReference>